<dbReference type="InterPro" id="IPR011057">
    <property type="entry name" value="Mss4-like_sf"/>
</dbReference>
<dbReference type="Proteomes" id="UP000199026">
    <property type="component" value="Unassembled WGS sequence"/>
</dbReference>
<gene>
    <name evidence="1" type="ORF">SAMN05444486_103696</name>
</gene>
<reference evidence="1 2" key="1">
    <citation type="submission" date="2016-10" db="EMBL/GenBank/DDBJ databases">
        <authorList>
            <person name="de Groot N.N."/>
        </authorList>
    </citation>
    <scope>NUCLEOTIDE SEQUENCE [LARGE SCALE GENOMIC DNA]</scope>
    <source>
        <strain evidence="1 2">DSM 24677</strain>
    </source>
</reference>
<name>A0A1H3MME3_9RHOB</name>
<proteinExistence type="predicted"/>
<organism evidence="1 2">
    <name type="scientific">Lentibacter algarum</name>
    <dbReference type="NCBI Taxonomy" id="576131"/>
    <lineage>
        <taxon>Bacteria</taxon>
        <taxon>Pseudomonadati</taxon>
        <taxon>Pseudomonadota</taxon>
        <taxon>Alphaproteobacteria</taxon>
        <taxon>Rhodobacterales</taxon>
        <taxon>Roseobacteraceae</taxon>
        <taxon>Lentibacter</taxon>
    </lineage>
</organism>
<protein>
    <submittedName>
        <fullName evidence="1">Glutathione-dependent formaldehyde-activating enzyme</fullName>
    </submittedName>
</protein>
<accession>A0A1H3MME3</accession>
<keyword evidence="2" id="KW-1185">Reference proteome</keyword>
<sequence>MSLKTDEGSIRLSGPAKSFVSSDWAERGFCPTCGSTLWYGLRETGEINLAAGLFDNAGGAPLTTEFFADMCPEGYALAGQHKRLTTDETIALFAPEED</sequence>
<dbReference type="EMBL" id="FNPR01000003">
    <property type="protein sequence ID" value="SDY77614.1"/>
    <property type="molecule type" value="Genomic_DNA"/>
</dbReference>
<dbReference type="AlphaFoldDB" id="A0A1H3MME3"/>
<evidence type="ECO:0000313" key="2">
    <source>
        <dbReference type="Proteomes" id="UP000199026"/>
    </source>
</evidence>
<dbReference type="SUPFAM" id="SSF51316">
    <property type="entry name" value="Mss4-like"/>
    <property type="match status" value="1"/>
</dbReference>
<evidence type="ECO:0000313" key="1">
    <source>
        <dbReference type="EMBL" id="SDY77614.1"/>
    </source>
</evidence>
<dbReference type="STRING" id="576131.SAMN05444486_103696"/>
<dbReference type="Gene3D" id="3.90.1590.10">
    <property type="entry name" value="glutathione-dependent formaldehyde- activating enzyme (gfa)"/>
    <property type="match status" value="1"/>
</dbReference>